<evidence type="ECO:0000313" key="3">
    <source>
        <dbReference type="Proteomes" id="UP000001096"/>
    </source>
</evidence>
<dbReference type="AlphaFoldDB" id="K8PJX2"/>
<organism evidence="2 3">
    <name type="scientific">Afipia broomeae ATCC 49717</name>
    <dbReference type="NCBI Taxonomy" id="883078"/>
    <lineage>
        <taxon>Bacteria</taxon>
        <taxon>Pseudomonadati</taxon>
        <taxon>Pseudomonadota</taxon>
        <taxon>Alphaproteobacteria</taxon>
        <taxon>Hyphomicrobiales</taxon>
        <taxon>Nitrobacteraceae</taxon>
        <taxon>Afipia</taxon>
    </lineage>
</organism>
<gene>
    <name evidence="2" type="ORF">HMPREF9695_01771</name>
</gene>
<protein>
    <submittedName>
        <fullName evidence="2">Uncharacterized protein</fullName>
    </submittedName>
</protein>
<feature type="compositionally biased region" description="Basic and acidic residues" evidence="1">
    <location>
        <begin position="127"/>
        <end position="139"/>
    </location>
</feature>
<dbReference type="Pfam" id="PF20089">
    <property type="entry name" value="DUF6481"/>
    <property type="match status" value="1"/>
</dbReference>
<proteinExistence type="predicted"/>
<dbReference type="HOGENOM" id="CLU_139722_0_0_5"/>
<dbReference type="PATRIC" id="fig|883078.3.peg.1816"/>
<comment type="caution">
    <text evidence="2">The sequence shown here is derived from an EMBL/GenBank/DDBJ whole genome shotgun (WGS) entry which is preliminary data.</text>
</comment>
<feature type="region of interest" description="Disordered" evidence="1">
    <location>
        <begin position="127"/>
        <end position="146"/>
    </location>
</feature>
<dbReference type="EMBL" id="AGWX01000002">
    <property type="protein sequence ID" value="EKS39810.1"/>
    <property type="molecule type" value="Genomic_DNA"/>
</dbReference>
<name>K8PJX2_9BRAD</name>
<feature type="compositionally biased region" description="Polar residues" evidence="1">
    <location>
        <begin position="1"/>
        <end position="14"/>
    </location>
</feature>
<feature type="region of interest" description="Disordered" evidence="1">
    <location>
        <begin position="1"/>
        <end position="24"/>
    </location>
</feature>
<keyword evidence="3" id="KW-1185">Reference proteome</keyword>
<accession>K8PJX2</accession>
<sequence length="146" mass="16129">MLSYRTGASNSNHPQKIWYKPPSDTCQQKDIDRMGFKEPSFADRAAAAQNARKNILEKFKAKPGPNDPEVQKKAAERQAQAAARAEAQKLREAARVEKLARDAELAAQAAAEALRLQAEKEAAEAELKAKQKAARDARYAARKAKK</sequence>
<feature type="region of interest" description="Disordered" evidence="1">
    <location>
        <begin position="58"/>
        <end position="86"/>
    </location>
</feature>
<evidence type="ECO:0000256" key="1">
    <source>
        <dbReference type="SAM" id="MobiDB-lite"/>
    </source>
</evidence>
<reference evidence="2 3" key="1">
    <citation type="submission" date="2012-04" db="EMBL/GenBank/DDBJ databases">
        <title>The Genome Sequence of Afipia broomeae ATCC 49717.</title>
        <authorList>
            <consortium name="The Broad Institute Genome Sequencing Platform"/>
            <person name="Earl A."/>
            <person name="Ward D."/>
            <person name="Feldgarden M."/>
            <person name="Gevers D."/>
            <person name="Huys G."/>
            <person name="Walker B."/>
            <person name="Young S.K."/>
            <person name="Zeng Q."/>
            <person name="Gargeya S."/>
            <person name="Fitzgerald M."/>
            <person name="Haas B."/>
            <person name="Abouelleil A."/>
            <person name="Alvarado L."/>
            <person name="Arachchi H.M."/>
            <person name="Berlin A."/>
            <person name="Chapman S.B."/>
            <person name="Goldberg J."/>
            <person name="Griggs A."/>
            <person name="Gujja S."/>
            <person name="Hansen M."/>
            <person name="Howarth C."/>
            <person name="Imamovic A."/>
            <person name="Larimer J."/>
            <person name="McCowen C."/>
            <person name="Montmayeur A."/>
            <person name="Murphy C."/>
            <person name="Neiman D."/>
            <person name="Pearson M."/>
            <person name="Priest M."/>
            <person name="Roberts A."/>
            <person name="Saif S."/>
            <person name="Shea T."/>
            <person name="Sisk P."/>
            <person name="Sykes S."/>
            <person name="Wortman J."/>
            <person name="Nusbaum C."/>
            <person name="Birren B."/>
        </authorList>
    </citation>
    <scope>NUCLEOTIDE SEQUENCE [LARGE SCALE GENOMIC DNA]</scope>
    <source>
        <strain evidence="2 3">ATCC 49717</strain>
    </source>
</reference>
<dbReference type="InterPro" id="IPR045510">
    <property type="entry name" value="DUF6481"/>
</dbReference>
<dbReference type="eggNOG" id="ENOG5033B49">
    <property type="taxonomic scope" value="Bacteria"/>
</dbReference>
<evidence type="ECO:0000313" key="2">
    <source>
        <dbReference type="EMBL" id="EKS39810.1"/>
    </source>
</evidence>
<dbReference type="Proteomes" id="UP000001096">
    <property type="component" value="Unassembled WGS sequence"/>
</dbReference>